<dbReference type="AlphaFoldDB" id="A0AAD9LS05"/>
<organism evidence="2 3">
    <name type="scientific">Phytophthora citrophthora</name>
    <dbReference type="NCBI Taxonomy" id="4793"/>
    <lineage>
        <taxon>Eukaryota</taxon>
        <taxon>Sar</taxon>
        <taxon>Stramenopiles</taxon>
        <taxon>Oomycota</taxon>
        <taxon>Peronosporomycetes</taxon>
        <taxon>Peronosporales</taxon>
        <taxon>Peronosporaceae</taxon>
        <taxon>Phytophthora</taxon>
    </lineage>
</organism>
<protein>
    <submittedName>
        <fullName evidence="2">Uncharacterized protein</fullName>
    </submittedName>
</protein>
<sequence>MSEIQMDLDAIENLSCSSNGDPGQSLEPSTPWVSMDMKGSRANTLPQIQPKLELRANTTPHLSKVSGKLAVWAVQDE</sequence>
<gene>
    <name evidence="2" type="ORF">P3T76_001969</name>
</gene>
<dbReference type="Proteomes" id="UP001259832">
    <property type="component" value="Unassembled WGS sequence"/>
</dbReference>
<feature type="region of interest" description="Disordered" evidence="1">
    <location>
        <begin position="13"/>
        <end position="37"/>
    </location>
</feature>
<evidence type="ECO:0000313" key="3">
    <source>
        <dbReference type="Proteomes" id="UP001259832"/>
    </source>
</evidence>
<proteinExistence type="predicted"/>
<reference evidence="2" key="1">
    <citation type="submission" date="2023-08" db="EMBL/GenBank/DDBJ databases">
        <title>Reference Genome Resource for the Citrus Pathogen Phytophthora citrophthora.</title>
        <authorList>
            <person name="Moller H."/>
            <person name="Coetzee B."/>
            <person name="Rose L.J."/>
            <person name="Van Niekerk J.M."/>
        </authorList>
    </citation>
    <scope>NUCLEOTIDE SEQUENCE</scope>
    <source>
        <strain evidence="2">STE-U-9442</strain>
    </source>
</reference>
<dbReference type="EMBL" id="JASMQC010000003">
    <property type="protein sequence ID" value="KAK1946416.1"/>
    <property type="molecule type" value="Genomic_DNA"/>
</dbReference>
<keyword evidence="3" id="KW-1185">Reference proteome</keyword>
<accession>A0AAD9LS05</accession>
<evidence type="ECO:0000256" key="1">
    <source>
        <dbReference type="SAM" id="MobiDB-lite"/>
    </source>
</evidence>
<comment type="caution">
    <text evidence="2">The sequence shown here is derived from an EMBL/GenBank/DDBJ whole genome shotgun (WGS) entry which is preliminary data.</text>
</comment>
<feature type="compositionally biased region" description="Polar residues" evidence="1">
    <location>
        <begin position="14"/>
        <end position="32"/>
    </location>
</feature>
<evidence type="ECO:0000313" key="2">
    <source>
        <dbReference type="EMBL" id="KAK1946416.1"/>
    </source>
</evidence>
<name>A0AAD9LS05_9STRA</name>